<keyword evidence="6" id="KW-0809">Transit peptide</keyword>
<dbReference type="GO" id="GO:0003743">
    <property type="term" value="F:translation initiation factor activity"/>
    <property type="evidence" value="ECO:0007669"/>
    <property type="project" value="UniProtKB-KW"/>
</dbReference>
<evidence type="ECO:0000256" key="1">
    <source>
        <dbReference type="ARBA" id="ARBA00004173"/>
    </source>
</evidence>
<dbReference type="EMBL" id="KZ993429">
    <property type="protein sequence ID" value="RKP04820.1"/>
    <property type="molecule type" value="Genomic_DNA"/>
</dbReference>
<evidence type="ECO:0000313" key="13">
    <source>
        <dbReference type="Proteomes" id="UP000271241"/>
    </source>
</evidence>
<evidence type="ECO:0000256" key="7">
    <source>
        <dbReference type="ARBA" id="ARBA00023128"/>
    </source>
</evidence>
<evidence type="ECO:0000256" key="9">
    <source>
        <dbReference type="ARBA" id="ARBA00025162"/>
    </source>
</evidence>
<dbReference type="CDD" id="cd03692">
    <property type="entry name" value="mtIF2_IVc"/>
    <property type="match status" value="1"/>
</dbReference>
<accession>A0A4P9XHY3</accession>
<dbReference type="OrthoDB" id="361630at2759"/>
<name>A0A4P9XHY3_9FUNG</name>
<dbReference type="GO" id="GO:0005525">
    <property type="term" value="F:GTP binding"/>
    <property type="evidence" value="ECO:0007669"/>
    <property type="project" value="UniProtKB-KW"/>
</dbReference>
<dbReference type="Proteomes" id="UP000271241">
    <property type="component" value="Unassembled WGS sequence"/>
</dbReference>
<feature type="domain" description="Tr-type G" evidence="11">
    <location>
        <begin position="109"/>
        <end position="277"/>
    </location>
</feature>
<keyword evidence="7" id="KW-0496">Mitochondrion</keyword>
<dbReference type="FunFam" id="3.40.50.10050:FF:000001">
    <property type="entry name" value="Translation initiation factor IF-2"/>
    <property type="match status" value="1"/>
</dbReference>
<keyword evidence="13" id="KW-1185">Reference proteome</keyword>
<dbReference type="InterPro" id="IPR023115">
    <property type="entry name" value="TIF_IF2_dom3"/>
</dbReference>
<dbReference type="SUPFAM" id="SSF50447">
    <property type="entry name" value="Translation proteins"/>
    <property type="match status" value="2"/>
</dbReference>
<dbReference type="CDD" id="cd01887">
    <property type="entry name" value="IF2_eIF5B"/>
    <property type="match status" value="1"/>
</dbReference>
<proteinExistence type="inferred from homology"/>
<dbReference type="InterPro" id="IPR036925">
    <property type="entry name" value="TIF_IF2_dom3_sf"/>
</dbReference>
<dbReference type="FunFam" id="3.40.50.300:FF:000019">
    <property type="entry name" value="Translation initiation factor IF-2"/>
    <property type="match status" value="1"/>
</dbReference>
<dbReference type="PROSITE" id="PS51722">
    <property type="entry name" value="G_TR_2"/>
    <property type="match status" value="1"/>
</dbReference>
<dbReference type="Pfam" id="PF22042">
    <property type="entry name" value="EF-G_D2"/>
    <property type="match status" value="1"/>
</dbReference>
<dbReference type="InterPro" id="IPR027417">
    <property type="entry name" value="P-loop_NTPase"/>
</dbReference>
<dbReference type="InterPro" id="IPR053905">
    <property type="entry name" value="EF-G-like_DII"/>
</dbReference>
<dbReference type="STRING" id="78915.A0A4P9XHY3"/>
<dbReference type="PANTHER" id="PTHR43381">
    <property type="entry name" value="TRANSLATION INITIATION FACTOR IF-2-RELATED"/>
    <property type="match status" value="1"/>
</dbReference>
<dbReference type="FunFam" id="2.40.30.10:FF:000008">
    <property type="entry name" value="Translation initiation factor IF-2"/>
    <property type="match status" value="1"/>
</dbReference>
<dbReference type="InterPro" id="IPR009000">
    <property type="entry name" value="Transl_B-barrel_sf"/>
</dbReference>
<dbReference type="Pfam" id="PF00009">
    <property type="entry name" value="GTP_EFTU"/>
    <property type="match status" value="1"/>
</dbReference>
<dbReference type="Gene3D" id="3.40.50.10050">
    <property type="entry name" value="Translation initiation factor IF- 2, domain 3"/>
    <property type="match status" value="1"/>
</dbReference>
<gene>
    <name evidence="12" type="ORF">THASP1DRAFT_35453</name>
</gene>
<evidence type="ECO:0000313" key="12">
    <source>
        <dbReference type="EMBL" id="RKP04820.1"/>
    </source>
</evidence>
<dbReference type="Gene3D" id="3.40.50.300">
    <property type="entry name" value="P-loop containing nucleotide triphosphate hydrolases"/>
    <property type="match status" value="1"/>
</dbReference>
<dbReference type="NCBIfam" id="TIGR00231">
    <property type="entry name" value="small_GTP"/>
    <property type="match status" value="1"/>
</dbReference>
<dbReference type="SUPFAM" id="SSF52156">
    <property type="entry name" value="Initiation factor IF2/eIF5b, domain 3"/>
    <property type="match status" value="1"/>
</dbReference>
<dbReference type="InterPro" id="IPR044145">
    <property type="entry name" value="IF2_II"/>
</dbReference>
<dbReference type="InterPro" id="IPR000795">
    <property type="entry name" value="T_Tr_GTP-bd_dom"/>
</dbReference>
<evidence type="ECO:0000256" key="3">
    <source>
        <dbReference type="ARBA" id="ARBA00022540"/>
    </source>
</evidence>
<dbReference type="InterPro" id="IPR000178">
    <property type="entry name" value="TF_IF2_bacterial-like"/>
</dbReference>
<evidence type="ECO:0000256" key="8">
    <source>
        <dbReference type="ARBA" id="ARBA00023134"/>
    </source>
</evidence>
<reference evidence="13" key="1">
    <citation type="journal article" date="2018" name="Nat. Microbiol.">
        <title>Leveraging single-cell genomics to expand the fungal tree of life.</title>
        <authorList>
            <person name="Ahrendt S.R."/>
            <person name="Quandt C.A."/>
            <person name="Ciobanu D."/>
            <person name="Clum A."/>
            <person name="Salamov A."/>
            <person name="Andreopoulos B."/>
            <person name="Cheng J.F."/>
            <person name="Woyke T."/>
            <person name="Pelin A."/>
            <person name="Henrissat B."/>
            <person name="Reynolds N.K."/>
            <person name="Benny G.L."/>
            <person name="Smith M.E."/>
            <person name="James T.Y."/>
            <person name="Grigoriev I.V."/>
        </authorList>
    </citation>
    <scope>NUCLEOTIDE SEQUENCE [LARGE SCALE GENOMIC DNA]</scope>
    <source>
        <strain evidence="13">RSA 1356</strain>
    </source>
</reference>
<comment type="subcellular location">
    <subcellularLocation>
        <location evidence="1">Mitochondrion</location>
    </subcellularLocation>
</comment>
<dbReference type="NCBIfam" id="TIGR00487">
    <property type="entry name" value="IF-2"/>
    <property type="match status" value="1"/>
</dbReference>
<organism evidence="12 13">
    <name type="scientific">Thamnocephalis sphaerospora</name>
    <dbReference type="NCBI Taxonomy" id="78915"/>
    <lineage>
        <taxon>Eukaryota</taxon>
        <taxon>Fungi</taxon>
        <taxon>Fungi incertae sedis</taxon>
        <taxon>Zoopagomycota</taxon>
        <taxon>Zoopagomycotina</taxon>
        <taxon>Zoopagomycetes</taxon>
        <taxon>Zoopagales</taxon>
        <taxon>Sigmoideomycetaceae</taxon>
        <taxon>Thamnocephalis</taxon>
    </lineage>
</organism>
<dbReference type="HAMAP" id="MF_00100_B">
    <property type="entry name" value="IF_2_B"/>
    <property type="match status" value="1"/>
</dbReference>
<evidence type="ECO:0000256" key="5">
    <source>
        <dbReference type="ARBA" id="ARBA00022917"/>
    </source>
</evidence>
<evidence type="ECO:0000259" key="11">
    <source>
        <dbReference type="PROSITE" id="PS51722"/>
    </source>
</evidence>
<dbReference type="InterPro" id="IPR005225">
    <property type="entry name" value="Small_GTP-bd"/>
</dbReference>
<dbReference type="GO" id="GO:0003924">
    <property type="term" value="F:GTPase activity"/>
    <property type="evidence" value="ECO:0007669"/>
    <property type="project" value="InterPro"/>
</dbReference>
<dbReference type="CDD" id="cd03702">
    <property type="entry name" value="IF2_mtIF2_II"/>
    <property type="match status" value="1"/>
</dbReference>
<keyword evidence="8" id="KW-0342">GTP-binding</keyword>
<dbReference type="SUPFAM" id="SSF52540">
    <property type="entry name" value="P-loop containing nucleoside triphosphate hydrolases"/>
    <property type="match status" value="1"/>
</dbReference>
<dbReference type="Gene3D" id="2.40.30.10">
    <property type="entry name" value="Translation factors"/>
    <property type="match status" value="2"/>
</dbReference>
<keyword evidence="4" id="KW-0547">Nucleotide-binding</keyword>
<evidence type="ECO:0000256" key="4">
    <source>
        <dbReference type="ARBA" id="ARBA00022741"/>
    </source>
</evidence>
<evidence type="ECO:0000256" key="10">
    <source>
        <dbReference type="ARBA" id="ARBA00044200"/>
    </source>
</evidence>
<keyword evidence="5" id="KW-0648">Protein biosynthesis</keyword>
<dbReference type="GO" id="GO:0005739">
    <property type="term" value="C:mitochondrion"/>
    <property type="evidence" value="ECO:0007669"/>
    <property type="project" value="UniProtKB-SubCell"/>
</dbReference>
<keyword evidence="3 12" id="KW-0396">Initiation factor</keyword>
<protein>
    <recommendedName>
        <fullName evidence="10">Translation initiation factor IF-2, mitochondrial</fullName>
    </recommendedName>
</protein>
<sequence length="624" mass="67225">MLEEEGVSTRERRVKPTKAAAPKPVVREVFIPDTISVSNLGRLLGLRAHRLVNCMQRAGLTQTSHDHVLTADEASLVVMELGMAPVVNNDAAFDLFPRPKAEDMSVHPLRPPVVTVMGHVDHGKTSLLDALRKTSVAAGEAGGITQHIGAFSVLLPSKQRITFLDTPGHAAFCAMRARGAQTTDIVVLVVAADDGVMPQTIEAIQHAHAANVPIIVAINKCDKPNVNLRRVKEELLRHSVQLEEYGGDTQAVEVSALTGQGLAELEENILVQSELLDIRAETDIPAEGVILESGVDKGMGNVATVLVKRGTLKRGCAIVAGTAQGRINAAGPGTPVKVTGWKDLPDAGDELLVADSEDQAKKVVNNRQQRVEHQKKLGDLEAINEKRRLQREASNAQLAIEDGSLSAASQQSQAAQVNELPIVLKGDVSGSVEAVVGALAGLPANRARLRIIQTGVGPVSESDIDMAAAVNGVVLGFNVKCDKRTQQHARTQGVDVVTHSIIYRLLEDAKRRLTDLLPREFETSVTGEARILQVFAINVKGRETSNVAGCRVTNGIMKRNERFRLQRNGETIFDGTLDTLKNVKKDIAEAGKGLECGMSFANFQDLRPDDVVQSYVMVEKPRVL</sequence>
<dbReference type="Pfam" id="PF11987">
    <property type="entry name" value="IF-2"/>
    <property type="match status" value="1"/>
</dbReference>
<dbReference type="PANTHER" id="PTHR43381:SF20">
    <property type="entry name" value="TRANSLATION INITIATION FACTOR IF-2, MITOCHONDRIAL"/>
    <property type="match status" value="1"/>
</dbReference>
<dbReference type="AlphaFoldDB" id="A0A4P9XHY3"/>
<dbReference type="InterPro" id="IPR015760">
    <property type="entry name" value="TIF_IF2"/>
</dbReference>
<comment type="function">
    <text evidence="9">One of the essential components for the initiation of protein synthesis. Protects formylmethionyl-tRNA from spontaneous hydrolysis and promotes its binding to the 30S ribosomal subunits. Also involved in the hydrolysis of GTP during the formation of the 70S ribosomal complex.</text>
</comment>
<evidence type="ECO:0000256" key="6">
    <source>
        <dbReference type="ARBA" id="ARBA00022946"/>
    </source>
</evidence>
<evidence type="ECO:0000256" key="2">
    <source>
        <dbReference type="ARBA" id="ARBA00007733"/>
    </source>
</evidence>
<comment type="similarity">
    <text evidence="2">Belongs to the TRAFAC class translation factor GTPase superfamily. Classic translation factor GTPase family. IF-2 subfamily.</text>
</comment>